<dbReference type="Gene3D" id="1.20.5.780">
    <property type="entry name" value="Single helix bin"/>
    <property type="match status" value="1"/>
</dbReference>
<evidence type="ECO:0000256" key="1">
    <source>
        <dbReference type="ARBA" id="ARBA00022649"/>
    </source>
</evidence>
<reference evidence="3 4" key="1">
    <citation type="submission" date="2018-11" db="EMBL/GenBank/DDBJ databases">
        <title>Draft genome sequence of Buttiauxella warmboldiae CCUG 35512.</title>
        <authorList>
            <person name="Salva-Serra F."/>
            <person name="Marathe N."/>
            <person name="Moore E."/>
            <person name="Svensson L."/>
            <person name="Engstrom-Jakobsson H."/>
        </authorList>
    </citation>
    <scope>NUCLEOTIDE SEQUENCE [LARGE SCALE GENOMIC DNA]</scope>
    <source>
        <strain evidence="3 4">CCUG 35512</strain>
    </source>
</reference>
<evidence type="ECO:0000313" key="4">
    <source>
        <dbReference type="Proteomes" id="UP000268615"/>
    </source>
</evidence>
<dbReference type="SUPFAM" id="SSF47598">
    <property type="entry name" value="Ribbon-helix-helix"/>
    <property type="match status" value="1"/>
</dbReference>
<dbReference type="EMBL" id="RPOH01000033">
    <property type="protein sequence ID" value="RPH28343.1"/>
    <property type="molecule type" value="Genomic_DNA"/>
</dbReference>
<dbReference type="GO" id="GO:0006355">
    <property type="term" value="P:regulation of DNA-templated transcription"/>
    <property type="evidence" value="ECO:0007669"/>
    <property type="project" value="InterPro"/>
</dbReference>
<dbReference type="OrthoDB" id="6505495at2"/>
<dbReference type="Proteomes" id="UP000268615">
    <property type="component" value="Unassembled WGS sequence"/>
</dbReference>
<keyword evidence="1" id="KW-1277">Toxin-antitoxin system</keyword>
<protein>
    <submittedName>
        <fullName evidence="3">DUF1778 domain-containing protein</fullName>
    </submittedName>
</protein>
<name>A0A3N5E888_9ENTR</name>
<evidence type="ECO:0000313" key="3">
    <source>
        <dbReference type="EMBL" id="RPH28343.1"/>
    </source>
</evidence>
<dbReference type="InterPro" id="IPR010985">
    <property type="entry name" value="Ribbon_hlx_hlx"/>
</dbReference>
<dbReference type="Pfam" id="PF08681">
    <property type="entry name" value="TacA1"/>
    <property type="match status" value="1"/>
</dbReference>
<keyword evidence="4" id="KW-1185">Reference proteome</keyword>
<accession>A0A3N5E888</accession>
<evidence type="ECO:0000256" key="2">
    <source>
        <dbReference type="ARBA" id="ARBA00049988"/>
    </source>
</evidence>
<gene>
    <name evidence="3" type="ORF">EHN07_09640</name>
</gene>
<organism evidence="3 4">
    <name type="scientific">Buttiauxella warmboldiae</name>
    <dbReference type="NCBI Taxonomy" id="82993"/>
    <lineage>
        <taxon>Bacteria</taxon>
        <taxon>Pseudomonadati</taxon>
        <taxon>Pseudomonadota</taxon>
        <taxon>Gammaproteobacteria</taxon>
        <taxon>Enterobacterales</taxon>
        <taxon>Enterobacteriaceae</taxon>
        <taxon>Buttiauxella</taxon>
    </lineage>
</organism>
<dbReference type="InterPro" id="IPR014795">
    <property type="entry name" value="TacA_1-like"/>
</dbReference>
<proteinExistence type="inferred from homology"/>
<sequence>MTDSEVIDQHGRVVLNEESWNLVMDAIRNPRVPNGRLKRAVYRKLFHDE</sequence>
<comment type="similarity">
    <text evidence="2">Belongs to the TacA antitoxin family.</text>
</comment>
<comment type="caution">
    <text evidence="3">The sequence shown here is derived from an EMBL/GenBank/DDBJ whole genome shotgun (WGS) entry which is preliminary data.</text>
</comment>
<dbReference type="AlphaFoldDB" id="A0A3N5E888"/>